<evidence type="ECO:0000313" key="7">
    <source>
        <dbReference type="EMBL" id="KAF2498020.1"/>
    </source>
</evidence>
<reference evidence="7" key="1">
    <citation type="journal article" date="2020" name="Stud. Mycol.">
        <title>101 Dothideomycetes genomes: a test case for predicting lifestyles and emergence of pathogens.</title>
        <authorList>
            <person name="Haridas S."/>
            <person name="Albert R."/>
            <person name="Binder M."/>
            <person name="Bloem J."/>
            <person name="Labutti K."/>
            <person name="Salamov A."/>
            <person name="Andreopoulos B."/>
            <person name="Baker S."/>
            <person name="Barry K."/>
            <person name="Bills G."/>
            <person name="Bluhm B."/>
            <person name="Cannon C."/>
            <person name="Castanera R."/>
            <person name="Culley D."/>
            <person name="Daum C."/>
            <person name="Ezra D."/>
            <person name="Gonzalez J."/>
            <person name="Henrissat B."/>
            <person name="Kuo A."/>
            <person name="Liang C."/>
            <person name="Lipzen A."/>
            <person name="Lutzoni F."/>
            <person name="Magnuson J."/>
            <person name="Mondo S."/>
            <person name="Nolan M."/>
            <person name="Ohm R."/>
            <person name="Pangilinan J."/>
            <person name="Park H.-J."/>
            <person name="Ramirez L."/>
            <person name="Alfaro M."/>
            <person name="Sun H."/>
            <person name="Tritt A."/>
            <person name="Yoshinaga Y."/>
            <person name="Zwiers L.-H."/>
            <person name="Turgeon B."/>
            <person name="Goodwin S."/>
            <person name="Spatafora J."/>
            <person name="Crous P."/>
            <person name="Grigoriev I."/>
        </authorList>
    </citation>
    <scope>NUCLEOTIDE SEQUENCE</scope>
    <source>
        <strain evidence="7">CBS 269.34</strain>
    </source>
</reference>
<proteinExistence type="predicted"/>
<comment type="subcellular location">
    <subcellularLocation>
        <location evidence="1">Membrane</location>
        <topology evidence="1">Single-pass membrane protein</topology>
    </subcellularLocation>
</comment>
<evidence type="ECO:0000256" key="1">
    <source>
        <dbReference type="ARBA" id="ARBA00004167"/>
    </source>
</evidence>
<dbReference type="GO" id="GO:0071944">
    <property type="term" value="C:cell periphery"/>
    <property type="evidence" value="ECO:0007669"/>
    <property type="project" value="UniProtKB-ARBA"/>
</dbReference>
<keyword evidence="4 6" id="KW-0472">Membrane</keyword>
<gene>
    <name evidence="7" type="ORF">BU16DRAFT_331998</name>
</gene>
<dbReference type="OrthoDB" id="3557178at2759"/>
<protein>
    <submittedName>
        <fullName evidence="7">Uncharacterized protein</fullName>
    </submittedName>
</protein>
<evidence type="ECO:0000256" key="4">
    <source>
        <dbReference type="ARBA" id="ARBA00023136"/>
    </source>
</evidence>
<dbReference type="AlphaFoldDB" id="A0A6A6R255"/>
<keyword evidence="3 6" id="KW-1133">Transmembrane helix</keyword>
<feature type="transmembrane region" description="Helical" evidence="6">
    <location>
        <begin position="105"/>
        <end position="128"/>
    </location>
</feature>
<evidence type="ECO:0000313" key="8">
    <source>
        <dbReference type="Proteomes" id="UP000799750"/>
    </source>
</evidence>
<name>A0A6A6R255_9PEZI</name>
<dbReference type="GO" id="GO:0016020">
    <property type="term" value="C:membrane"/>
    <property type="evidence" value="ECO:0007669"/>
    <property type="project" value="UniProtKB-SubCell"/>
</dbReference>
<organism evidence="7 8">
    <name type="scientific">Lophium mytilinum</name>
    <dbReference type="NCBI Taxonomy" id="390894"/>
    <lineage>
        <taxon>Eukaryota</taxon>
        <taxon>Fungi</taxon>
        <taxon>Dikarya</taxon>
        <taxon>Ascomycota</taxon>
        <taxon>Pezizomycotina</taxon>
        <taxon>Dothideomycetes</taxon>
        <taxon>Pleosporomycetidae</taxon>
        <taxon>Mytilinidiales</taxon>
        <taxon>Mytilinidiaceae</taxon>
        <taxon>Lophium</taxon>
    </lineage>
</organism>
<keyword evidence="8" id="KW-1185">Reference proteome</keyword>
<dbReference type="Proteomes" id="UP000799750">
    <property type="component" value="Unassembled WGS sequence"/>
</dbReference>
<evidence type="ECO:0000256" key="2">
    <source>
        <dbReference type="ARBA" id="ARBA00022692"/>
    </source>
</evidence>
<evidence type="ECO:0000256" key="3">
    <source>
        <dbReference type="ARBA" id="ARBA00022989"/>
    </source>
</evidence>
<sequence>MLVTCLQTPISAFSISGNTLMCSDCVQQTIYETAPAAGTAYYNYFCAEGYSALTIFRETPGTSSSFSSTVSEPSSTTSAISTSEASTTPTPSPSPSPAASKTNQAWIAGPVLGAAAFVIACAALWYLVHTRRRRPKPYEQQREFTMAQHIPSEIDGRSLAEMGMR</sequence>
<accession>A0A6A6R255</accession>
<evidence type="ECO:0000256" key="6">
    <source>
        <dbReference type="SAM" id="Phobius"/>
    </source>
</evidence>
<dbReference type="PANTHER" id="PTHR15549">
    <property type="entry name" value="PAIRED IMMUNOGLOBULIN-LIKE TYPE 2 RECEPTOR"/>
    <property type="match status" value="1"/>
</dbReference>
<dbReference type="InterPro" id="IPR051694">
    <property type="entry name" value="Immunoregulatory_rcpt-like"/>
</dbReference>
<feature type="region of interest" description="Disordered" evidence="5">
    <location>
        <begin position="64"/>
        <end position="101"/>
    </location>
</feature>
<dbReference type="PANTHER" id="PTHR15549:SF26">
    <property type="entry name" value="AXIAL BUDDING PATTERN PROTEIN 2-RELATED"/>
    <property type="match status" value="1"/>
</dbReference>
<evidence type="ECO:0000256" key="5">
    <source>
        <dbReference type="SAM" id="MobiDB-lite"/>
    </source>
</evidence>
<dbReference type="EMBL" id="MU004186">
    <property type="protein sequence ID" value="KAF2498020.1"/>
    <property type="molecule type" value="Genomic_DNA"/>
</dbReference>
<keyword evidence="2 6" id="KW-0812">Transmembrane</keyword>
<feature type="compositionally biased region" description="Low complexity" evidence="5">
    <location>
        <begin position="64"/>
        <end position="89"/>
    </location>
</feature>